<evidence type="ECO:0000256" key="3">
    <source>
        <dbReference type="ARBA" id="ARBA00022833"/>
    </source>
</evidence>
<evidence type="ECO:0000313" key="7">
    <source>
        <dbReference type="EMBL" id="KAE9235303.1"/>
    </source>
</evidence>
<dbReference type="Proteomes" id="UP000437068">
    <property type="component" value="Unassembled WGS sequence"/>
</dbReference>
<dbReference type="Gene3D" id="3.30.460.10">
    <property type="entry name" value="Beta Polymerase, domain 2"/>
    <property type="match status" value="1"/>
</dbReference>
<dbReference type="PANTHER" id="PTHR23092:SF15">
    <property type="entry name" value="INACTIVE NON-CANONICAL POLY(A) RNA POLYMERASE PROTEIN TRF4-2-RELATED"/>
    <property type="match status" value="1"/>
</dbReference>
<dbReference type="Gene3D" id="1.10.1410.10">
    <property type="match status" value="1"/>
</dbReference>
<protein>
    <recommendedName>
        <fullName evidence="6">C3H1-type domain-containing protein</fullName>
    </recommendedName>
</protein>
<name>A0A6A4EWG3_9STRA</name>
<dbReference type="GO" id="GO:0008270">
    <property type="term" value="F:zinc ion binding"/>
    <property type="evidence" value="ECO:0007669"/>
    <property type="project" value="UniProtKB-KW"/>
</dbReference>
<dbReference type="InterPro" id="IPR036855">
    <property type="entry name" value="Znf_CCCH_sf"/>
</dbReference>
<accession>A0A6A4EWG3</accession>
<evidence type="ECO:0000313" key="10">
    <source>
        <dbReference type="Proteomes" id="UP000476176"/>
    </source>
</evidence>
<feature type="compositionally biased region" description="Polar residues" evidence="5">
    <location>
        <begin position="11"/>
        <end position="25"/>
    </location>
</feature>
<dbReference type="PANTHER" id="PTHR23092">
    <property type="entry name" value="POLY(A) RNA POLYMERASE"/>
    <property type="match status" value="1"/>
</dbReference>
<feature type="compositionally biased region" description="Polar residues" evidence="5">
    <location>
        <begin position="241"/>
        <end position="256"/>
    </location>
</feature>
<dbReference type="GO" id="GO:0031123">
    <property type="term" value="P:RNA 3'-end processing"/>
    <property type="evidence" value="ECO:0007669"/>
    <property type="project" value="TreeGrafter"/>
</dbReference>
<dbReference type="SUPFAM" id="SSF81301">
    <property type="entry name" value="Nucleotidyltransferase"/>
    <property type="match status" value="1"/>
</dbReference>
<feature type="domain" description="C3H1-type" evidence="6">
    <location>
        <begin position="79"/>
        <end position="106"/>
    </location>
</feature>
<dbReference type="Pfam" id="PF25585">
    <property type="entry name" value="zf-CCCH_DUS3L"/>
    <property type="match status" value="1"/>
</dbReference>
<keyword evidence="3 4" id="KW-0862">Zinc</keyword>
<dbReference type="EMBL" id="QXGE01000034">
    <property type="protein sequence ID" value="KAE9328455.1"/>
    <property type="molecule type" value="Genomic_DNA"/>
</dbReference>
<feature type="compositionally biased region" description="Polar residues" evidence="5">
    <location>
        <begin position="135"/>
        <end position="146"/>
    </location>
</feature>
<dbReference type="Proteomes" id="UP000476176">
    <property type="component" value="Unassembled WGS sequence"/>
</dbReference>
<evidence type="ECO:0000256" key="4">
    <source>
        <dbReference type="PROSITE-ProRule" id="PRU00723"/>
    </source>
</evidence>
<dbReference type="SUPFAM" id="SSF81631">
    <property type="entry name" value="PAP/OAS1 substrate-binding domain"/>
    <property type="match status" value="1"/>
</dbReference>
<dbReference type="GO" id="GO:1990817">
    <property type="term" value="F:poly(A) RNA polymerase activity"/>
    <property type="evidence" value="ECO:0007669"/>
    <property type="project" value="InterPro"/>
</dbReference>
<keyword evidence="2 4" id="KW-0863">Zinc-finger</keyword>
<dbReference type="GO" id="GO:0043634">
    <property type="term" value="P:polyadenylation-dependent ncRNA catabolic process"/>
    <property type="evidence" value="ECO:0007669"/>
    <property type="project" value="TreeGrafter"/>
</dbReference>
<feature type="compositionally biased region" description="Polar residues" evidence="5">
    <location>
        <begin position="214"/>
        <end position="223"/>
    </location>
</feature>
<dbReference type="GO" id="GO:0005730">
    <property type="term" value="C:nucleolus"/>
    <property type="evidence" value="ECO:0007669"/>
    <property type="project" value="TreeGrafter"/>
</dbReference>
<evidence type="ECO:0000313" key="9">
    <source>
        <dbReference type="Proteomes" id="UP000437068"/>
    </source>
</evidence>
<dbReference type="GO" id="GO:0031499">
    <property type="term" value="C:TRAMP complex"/>
    <property type="evidence" value="ECO:0007669"/>
    <property type="project" value="TreeGrafter"/>
</dbReference>
<sequence>MQRGQVAVASAYTSPSNQLDQTQHMPQHWTPPARAGVRPPSPPPDDQDRTQQQHYRHPMSLSGAGRRNATGGSYSYKHKKPKPCSKLLSGFGCPYGDKCHFSHDIRAFYPALYEYGPSGYDDPIWSAKFAAPPRSHQSYPQRQTPTPANPPMPKSGPARYSSTSHMPPQRDRAASFACHSKPHDNQTDGVPMSSSGKMMFKEAVLRQSKMKLAQSKQNESSPLKTVAANGYGNENGRTNREITTPENEYADTNLQYPFQKHNSRHKKFMRGRKGPPGESAPSSVNGDSPKFCRNPKYLFSEVDGVDLQRGEAIQQLSQPQQQQYYPVTATQLLNSFSPPYSKYVTEEQFHSNLSKQLEGFVDYIDAQLASREMHQQQAIDSLQELVRSLWPDAMIDVYGSSYTRLALPVSDIDCVLVARSLAGEQPLTILEALAAEVERQPWTKQLELLGSAKIPVLKMTYSLDPTQQDVLLDLTCGHSVGHTGLGARDLIYSFQAEMPALRPLVLILKSHLLRNDLKCAFTGGISSYVLVILVIRFLQACGDTHHKSFASASVRKVPGGGRRRSYSDNASRDFPEELAYSLSPSEVGPQPKWCYTFSRNGRVMWRTGIGSLLMLFLETYITFDYRHFGISIENEGEFFLLPPEKVVSTQCSVVIPYVADPIKPGRSICNCFRMHEVIQAWLALYQNLNEASSVSSSEDIHDHVIVIPFSSLPTEDTVTHKYKKQAQR</sequence>
<evidence type="ECO:0000259" key="6">
    <source>
        <dbReference type="PROSITE" id="PS50103"/>
    </source>
</evidence>
<feature type="region of interest" description="Disordered" evidence="5">
    <location>
        <begin position="1"/>
        <end position="81"/>
    </location>
</feature>
<evidence type="ECO:0000256" key="5">
    <source>
        <dbReference type="SAM" id="MobiDB-lite"/>
    </source>
</evidence>
<evidence type="ECO:0000313" key="8">
    <source>
        <dbReference type="EMBL" id="KAE9328455.1"/>
    </source>
</evidence>
<dbReference type="GO" id="GO:0003729">
    <property type="term" value="F:mRNA binding"/>
    <property type="evidence" value="ECO:0007669"/>
    <property type="project" value="TreeGrafter"/>
</dbReference>
<evidence type="ECO:0000256" key="1">
    <source>
        <dbReference type="ARBA" id="ARBA00022723"/>
    </source>
</evidence>
<dbReference type="Pfam" id="PF22600">
    <property type="entry name" value="MTPAP-like_central"/>
    <property type="match status" value="1"/>
</dbReference>
<dbReference type="CDD" id="cd05402">
    <property type="entry name" value="NT_PAP_TUTase"/>
    <property type="match status" value="1"/>
</dbReference>
<dbReference type="EMBL" id="QXGC01000442">
    <property type="protein sequence ID" value="KAE9235303.1"/>
    <property type="molecule type" value="Genomic_DNA"/>
</dbReference>
<evidence type="ECO:0000256" key="2">
    <source>
        <dbReference type="ARBA" id="ARBA00022771"/>
    </source>
</evidence>
<dbReference type="InterPro" id="IPR043519">
    <property type="entry name" value="NT_sf"/>
</dbReference>
<dbReference type="PROSITE" id="PS50103">
    <property type="entry name" value="ZF_C3H1"/>
    <property type="match status" value="1"/>
</dbReference>
<dbReference type="AlphaFoldDB" id="A0A6A4EWG3"/>
<organism evidence="8 9">
    <name type="scientific">Phytophthora fragariae</name>
    <dbReference type="NCBI Taxonomy" id="53985"/>
    <lineage>
        <taxon>Eukaryota</taxon>
        <taxon>Sar</taxon>
        <taxon>Stramenopiles</taxon>
        <taxon>Oomycota</taxon>
        <taxon>Peronosporomycetes</taxon>
        <taxon>Peronosporales</taxon>
        <taxon>Peronosporaceae</taxon>
        <taxon>Phytophthora</taxon>
    </lineage>
</organism>
<comment type="caution">
    <text evidence="8">The sequence shown here is derived from an EMBL/GenBank/DDBJ whole genome shotgun (WGS) entry which is preliminary data.</text>
</comment>
<dbReference type="InterPro" id="IPR045862">
    <property type="entry name" value="Trf4-like"/>
</dbReference>
<dbReference type="InterPro" id="IPR054708">
    <property type="entry name" value="MTPAP-like_central"/>
</dbReference>
<reference evidence="8 9" key="1">
    <citation type="submission" date="2018-08" db="EMBL/GenBank/DDBJ databases">
        <title>Genomic investigation of the strawberry pathogen Phytophthora fragariae indicates pathogenicity is determined by transcriptional variation in three key races.</title>
        <authorList>
            <person name="Adams T.M."/>
            <person name="Armitage A.D."/>
            <person name="Sobczyk M.K."/>
            <person name="Bates H.J."/>
            <person name="Dunwell J.M."/>
            <person name="Nellist C.F."/>
            <person name="Harrison R.J."/>
        </authorList>
    </citation>
    <scope>NUCLEOTIDE SEQUENCE [LARGE SCALE GENOMIC DNA]</scope>
    <source>
        <strain evidence="8 9">A4</strain>
        <strain evidence="7 10">BC-23</strain>
    </source>
</reference>
<gene>
    <name evidence="8" type="ORF">PF001_g1400</name>
    <name evidence="7" type="ORF">PF004_g9151</name>
</gene>
<feature type="compositionally biased region" description="Basic residues" evidence="5">
    <location>
        <begin position="261"/>
        <end position="273"/>
    </location>
</feature>
<dbReference type="SUPFAM" id="SSF90229">
    <property type="entry name" value="CCCH zinc finger"/>
    <property type="match status" value="1"/>
</dbReference>
<feature type="zinc finger region" description="C3H1-type" evidence="4">
    <location>
        <begin position="79"/>
        <end position="106"/>
    </location>
</feature>
<keyword evidence="1 4" id="KW-0479">Metal-binding</keyword>
<dbReference type="InterPro" id="IPR000571">
    <property type="entry name" value="Znf_CCCH"/>
</dbReference>
<feature type="region of interest" description="Disordered" evidence="5">
    <location>
        <begin position="210"/>
        <end position="290"/>
    </location>
</feature>
<proteinExistence type="predicted"/>
<feature type="region of interest" description="Disordered" evidence="5">
    <location>
        <begin position="131"/>
        <end position="194"/>
    </location>
</feature>